<evidence type="ECO:0000313" key="3">
    <source>
        <dbReference type="EMBL" id="NDY94838.1"/>
    </source>
</evidence>
<comment type="function">
    <text evidence="1">Binds the second messenger bis-(3'-5') cyclic dimeric guanosine monophosphate (c-di-GMP). Can bind two c-di-GMP molecules per monomer. May play a role in bacterial second-messenger regulated processes. Binding to c-di-GMP induces a conformational change of the C- and N-termini resulting in the exposure of a highly negative surface on one side of the protein to a possible effector protein.</text>
</comment>
<evidence type="ECO:0000256" key="1">
    <source>
        <dbReference type="PIRNR" id="PIRNR028141"/>
    </source>
</evidence>
<comment type="subunit">
    <text evidence="1">Monomer in both c-di-GMP-bound and free forms.</text>
</comment>
<protein>
    <recommendedName>
        <fullName evidence="1">Cyclic diguanosine monophosphate-binding protein</fullName>
        <shortName evidence="1">c-di-GMP-binding protein</shortName>
    </recommendedName>
    <alternativeName>
        <fullName evidence="1">Pilz domain-containing protein</fullName>
    </alternativeName>
</protein>
<dbReference type="RefSeq" id="WP_164210220.1">
    <property type="nucleotide sequence ID" value="NZ_JAAGSC010000031.1"/>
</dbReference>
<keyword evidence="1" id="KW-0973">c-di-GMP</keyword>
<dbReference type="SUPFAM" id="SSF141371">
    <property type="entry name" value="PilZ domain-like"/>
    <property type="match status" value="1"/>
</dbReference>
<dbReference type="Pfam" id="PF07238">
    <property type="entry name" value="PilZ"/>
    <property type="match status" value="1"/>
</dbReference>
<dbReference type="InterPro" id="IPR009875">
    <property type="entry name" value="PilZ_domain"/>
</dbReference>
<sequence>MSEDRRQFQRVTYECPAMLSWGGHEPLAVEVENLSLKGVLLRGLPEGQGPRPGQSAQLEVSLAPDVAMSMALEVAFSSENRVGARWVEIDVEGMTHLRRLLALNLGDAEQVDTELAHMLHPRT</sequence>
<dbReference type="PIRSF" id="PIRSF028141">
    <property type="entry name" value="C-di-GMP_BP_PA4608"/>
    <property type="match status" value="1"/>
</dbReference>
<organism evidence="3 4">
    <name type="scientific">Wenzhouxiangella limi</name>
    <dbReference type="NCBI Taxonomy" id="2707351"/>
    <lineage>
        <taxon>Bacteria</taxon>
        <taxon>Pseudomonadati</taxon>
        <taxon>Pseudomonadota</taxon>
        <taxon>Gammaproteobacteria</taxon>
        <taxon>Chromatiales</taxon>
        <taxon>Wenzhouxiangellaceae</taxon>
        <taxon>Wenzhouxiangella</taxon>
    </lineage>
</organism>
<reference evidence="3 4" key="1">
    <citation type="submission" date="2020-02" db="EMBL/GenBank/DDBJ databases">
        <authorList>
            <person name="Zhang X.-Y."/>
        </authorList>
    </citation>
    <scope>NUCLEOTIDE SEQUENCE [LARGE SCALE GENOMIC DNA]</scope>
    <source>
        <strain evidence="3 4">C33</strain>
    </source>
</reference>
<accession>A0A845UW60</accession>
<proteinExistence type="predicted"/>
<dbReference type="Gene3D" id="2.40.10.220">
    <property type="entry name" value="predicted glycosyltransferase like domains"/>
    <property type="match status" value="1"/>
</dbReference>
<comment type="caution">
    <text evidence="3">The sequence shown here is derived from an EMBL/GenBank/DDBJ whole genome shotgun (WGS) entry which is preliminary data.</text>
</comment>
<evidence type="ECO:0000313" key="4">
    <source>
        <dbReference type="Proteomes" id="UP000484885"/>
    </source>
</evidence>
<keyword evidence="1" id="KW-0547">Nucleotide-binding</keyword>
<name>A0A845UW60_9GAMM</name>
<evidence type="ECO:0000259" key="2">
    <source>
        <dbReference type="Pfam" id="PF07238"/>
    </source>
</evidence>
<dbReference type="InterPro" id="IPR027021">
    <property type="entry name" value="C-di-GMP_BP_PA4608"/>
</dbReference>
<dbReference type="AlphaFoldDB" id="A0A845UW60"/>
<dbReference type="Proteomes" id="UP000484885">
    <property type="component" value="Unassembled WGS sequence"/>
</dbReference>
<dbReference type="EMBL" id="JAAGSC010000031">
    <property type="protein sequence ID" value="NDY94838.1"/>
    <property type="molecule type" value="Genomic_DNA"/>
</dbReference>
<keyword evidence="4" id="KW-1185">Reference proteome</keyword>
<dbReference type="GO" id="GO:0035438">
    <property type="term" value="F:cyclic-di-GMP binding"/>
    <property type="evidence" value="ECO:0007669"/>
    <property type="project" value="InterPro"/>
</dbReference>
<gene>
    <name evidence="3" type="ORF">G3I74_03740</name>
</gene>
<feature type="domain" description="PilZ" evidence="2">
    <location>
        <begin position="4"/>
        <end position="102"/>
    </location>
</feature>